<dbReference type="Proteomes" id="UP000772434">
    <property type="component" value="Unassembled WGS sequence"/>
</dbReference>
<keyword evidence="2" id="KW-1185">Reference proteome</keyword>
<name>A0A9P5PAF2_9AGAR</name>
<proteinExistence type="predicted"/>
<accession>A0A9P5PAF2</accession>
<gene>
    <name evidence="1" type="ORF">BDP27DRAFT_1343131</name>
</gene>
<organism evidence="1 2">
    <name type="scientific">Rhodocollybia butyracea</name>
    <dbReference type="NCBI Taxonomy" id="206335"/>
    <lineage>
        <taxon>Eukaryota</taxon>
        <taxon>Fungi</taxon>
        <taxon>Dikarya</taxon>
        <taxon>Basidiomycota</taxon>
        <taxon>Agaricomycotina</taxon>
        <taxon>Agaricomycetes</taxon>
        <taxon>Agaricomycetidae</taxon>
        <taxon>Agaricales</taxon>
        <taxon>Marasmiineae</taxon>
        <taxon>Omphalotaceae</taxon>
        <taxon>Rhodocollybia</taxon>
    </lineage>
</organism>
<dbReference type="OrthoDB" id="2835201at2759"/>
<comment type="caution">
    <text evidence="1">The sequence shown here is derived from an EMBL/GenBank/DDBJ whole genome shotgun (WGS) entry which is preliminary data.</text>
</comment>
<dbReference type="EMBL" id="JADNRY010000358">
    <property type="protein sequence ID" value="KAF9058685.1"/>
    <property type="molecule type" value="Genomic_DNA"/>
</dbReference>
<protein>
    <submittedName>
        <fullName evidence="1">Uncharacterized protein</fullName>
    </submittedName>
</protein>
<evidence type="ECO:0000313" key="1">
    <source>
        <dbReference type="EMBL" id="KAF9058685.1"/>
    </source>
</evidence>
<dbReference type="AlphaFoldDB" id="A0A9P5PAF2"/>
<sequence>MLVYDLETRDEVFRHNAAPNQEFKRAVLGLNRTADYNMDLFFPFRTFSFITGTSVLSMCKISPSGSVTIAESPLLNANFVIGNQFAVIHNFGRGRASDVLVVSHLESQNIYPLSSGFLDEPHDPRSPIQNTTIFLPGGYALLHFAPVSIQLGTPVKHYFELYCMPDHTILPTGTSLSPTHRGHFPQVDCVVKLLSSVISPQNNYSGSSIWLLVRLYKVVGLHLLHITFRDEGRLAFHLSLARPNDIWDLHLTANSDGRARGIARKGEYQEQHWILCDIDMNSDEEPVIHTATVDVLEDKSSYFMALDVSRGMLINHEFGRDQIHILDLVV</sequence>
<evidence type="ECO:0000313" key="2">
    <source>
        <dbReference type="Proteomes" id="UP000772434"/>
    </source>
</evidence>
<reference evidence="1" key="1">
    <citation type="submission" date="2020-11" db="EMBL/GenBank/DDBJ databases">
        <authorList>
            <consortium name="DOE Joint Genome Institute"/>
            <person name="Ahrendt S."/>
            <person name="Riley R."/>
            <person name="Andreopoulos W."/>
            <person name="Labutti K."/>
            <person name="Pangilinan J."/>
            <person name="Ruiz-Duenas F.J."/>
            <person name="Barrasa J.M."/>
            <person name="Sanchez-Garcia M."/>
            <person name="Camarero S."/>
            <person name="Miyauchi S."/>
            <person name="Serrano A."/>
            <person name="Linde D."/>
            <person name="Babiker R."/>
            <person name="Drula E."/>
            <person name="Ayuso-Fernandez I."/>
            <person name="Pacheco R."/>
            <person name="Padilla G."/>
            <person name="Ferreira P."/>
            <person name="Barriuso J."/>
            <person name="Kellner H."/>
            <person name="Castanera R."/>
            <person name="Alfaro M."/>
            <person name="Ramirez L."/>
            <person name="Pisabarro A.G."/>
            <person name="Kuo A."/>
            <person name="Tritt A."/>
            <person name="Lipzen A."/>
            <person name="He G."/>
            <person name="Yan M."/>
            <person name="Ng V."/>
            <person name="Cullen D."/>
            <person name="Martin F."/>
            <person name="Rosso M.-N."/>
            <person name="Henrissat B."/>
            <person name="Hibbett D."/>
            <person name="Martinez A.T."/>
            <person name="Grigoriev I.V."/>
        </authorList>
    </citation>
    <scope>NUCLEOTIDE SEQUENCE</scope>
    <source>
        <strain evidence="1">AH 40177</strain>
    </source>
</reference>